<organism evidence="7 8">
    <name type="scientific">Lachancea mirantina</name>
    <dbReference type="NCBI Taxonomy" id="1230905"/>
    <lineage>
        <taxon>Eukaryota</taxon>
        <taxon>Fungi</taxon>
        <taxon>Dikarya</taxon>
        <taxon>Ascomycota</taxon>
        <taxon>Saccharomycotina</taxon>
        <taxon>Saccharomycetes</taxon>
        <taxon>Saccharomycetales</taxon>
        <taxon>Saccharomycetaceae</taxon>
        <taxon>Lachancea</taxon>
    </lineage>
</organism>
<dbReference type="GO" id="GO:0005576">
    <property type="term" value="C:extracellular region"/>
    <property type="evidence" value="ECO:0007669"/>
    <property type="project" value="TreeGrafter"/>
</dbReference>
<dbReference type="Pfam" id="PF10342">
    <property type="entry name" value="Kre9_KNH"/>
    <property type="match status" value="1"/>
</dbReference>
<evidence type="ECO:0000256" key="4">
    <source>
        <dbReference type="SAM" id="SignalP"/>
    </source>
</evidence>
<evidence type="ECO:0000256" key="2">
    <source>
        <dbReference type="ARBA" id="ARBA00006816"/>
    </source>
</evidence>
<protein>
    <submittedName>
        <fullName evidence="7">LAMI_0G08218g1_1</fullName>
    </submittedName>
</protein>
<proteinExistence type="inferred from homology"/>
<feature type="domain" description="Yeast cell wall synthesis Kre9/Knh1-like N-terminal" evidence="6">
    <location>
        <begin position="28"/>
        <end position="136"/>
    </location>
</feature>
<accession>A0A1G4K9V9</accession>
<evidence type="ECO:0000256" key="3">
    <source>
        <dbReference type="ARBA" id="ARBA00022729"/>
    </source>
</evidence>
<dbReference type="EMBL" id="LT598469">
    <property type="protein sequence ID" value="SCV00931.1"/>
    <property type="molecule type" value="Genomic_DNA"/>
</dbReference>
<keyword evidence="3 4" id="KW-0732">Signal</keyword>
<dbReference type="PANTHER" id="PTHR28154:SF1">
    <property type="entry name" value="CELL WALL SYNTHESIS PROTEIN KNH1-RELATED"/>
    <property type="match status" value="1"/>
</dbReference>
<feature type="signal peptide" evidence="4">
    <location>
        <begin position="1"/>
        <end position="21"/>
    </location>
</feature>
<dbReference type="AlphaFoldDB" id="A0A1G4K9V9"/>
<dbReference type="PANTHER" id="PTHR28154">
    <property type="entry name" value="CELL WALL SYNTHESIS PROTEIN KNH1-RELATED"/>
    <property type="match status" value="1"/>
</dbReference>
<comment type="function">
    <text evidence="1">Involved in cell wall beta(1-&gt;6) glucan synthesis.</text>
</comment>
<dbReference type="GO" id="GO:0006078">
    <property type="term" value="P:(1-&gt;6)-beta-D-glucan biosynthetic process"/>
    <property type="evidence" value="ECO:0007669"/>
    <property type="project" value="InterPro"/>
</dbReference>
<name>A0A1G4K9V9_9SACH</name>
<dbReference type="GO" id="GO:0042546">
    <property type="term" value="P:cell wall biogenesis"/>
    <property type="evidence" value="ECO:0007669"/>
    <property type="project" value="InterPro"/>
</dbReference>
<evidence type="ECO:0000259" key="5">
    <source>
        <dbReference type="Pfam" id="PF05390"/>
    </source>
</evidence>
<dbReference type="Proteomes" id="UP000191024">
    <property type="component" value="Chromosome G"/>
</dbReference>
<dbReference type="InterPro" id="IPR008659">
    <property type="entry name" value="Kre9/Knh1_C"/>
</dbReference>
<reference evidence="7 8" key="1">
    <citation type="submission" date="2016-03" db="EMBL/GenBank/DDBJ databases">
        <authorList>
            <person name="Devillers H."/>
        </authorList>
    </citation>
    <scope>NUCLEOTIDE SEQUENCE [LARGE SCALE GENOMIC DNA]</scope>
    <source>
        <strain evidence="7">CBS 11717</strain>
    </source>
</reference>
<dbReference type="OrthoDB" id="2432613at2759"/>
<dbReference type="InterPro" id="IPR018466">
    <property type="entry name" value="Kre9/Knh1-like_N"/>
</dbReference>
<evidence type="ECO:0000256" key="1">
    <source>
        <dbReference type="ARBA" id="ARBA00004010"/>
    </source>
</evidence>
<evidence type="ECO:0000313" key="8">
    <source>
        <dbReference type="Proteomes" id="UP000191024"/>
    </source>
</evidence>
<dbReference type="GO" id="GO:0031505">
    <property type="term" value="P:fungal-type cell wall organization"/>
    <property type="evidence" value="ECO:0007669"/>
    <property type="project" value="TreeGrafter"/>
</dbReference>
<sequence length="278" mass="29560">MLSMLSVFVWLTALLVRLAVADVAISAPSSGAVFSASGSTVSVQVKWTDDGNTPTLPKVQKYSILLCSGTNASPKCYSNTPLAYEEKASDFGSGSQYSFTASIDSSSYGNGQYFLQVVAIAEDFGYTIHYSPRFQLAGMAGASSITYSTNTQPNAQTSVTTGEGQGGTIDSRSFTVPYTEQTGVSRFAPVQTQPAASVTATTWTRRFPTSAVTYFSTYAKNANIKTTITPGWTYVITSDVNYASPAPNPSDNGGWYNPKSRQSLSTRKINAGKITVSS</sequence>
<evidence type="ECO:0000313" key="7">
    <source>
        <dbReference type="EMBL" id="SCV00931.1"/>
    </source>
</evidence>
<feature type="chain" id="PRO_5009236438" evidence="4">
    <location>
        <begin position="22"/>
        <end position="278"/>
    </location>
</feature>
<dbReference type="STRING" id="1230905.A0A1G4K9V9"/>
<dbReference type="Pfam" id="PF05390">
    <property type="entry name" value="Kre9_KNH1_C"/>
    <property type="match status" value="1"/>
</dbReference>
<evidence type="ECO:0000259" key="6">
    <source>
        <dbReference type="Pfam" id="PF10342"/>
    </source>
</evidence>
<dbReference type="InterPro" id="IPR045328">
    <property type="entry name" value="Kre9/Knh1"/>
</dbReference>
<feature type="domain" description="Yeast cell wall synthesis Kre9/Knh1 C-terminal" evidence="5">
    <location>
        <begin position="170"/>
        <end position="270"/>
    </location>
</feature>
<comment type="similarity">
    <text evidence="2">Belongs to the KRE9/KNH1 family.</text>
</comment>
<keyword evidence="8" id="KW-1185">Reference proteome</keyword>
<gene>
    <name evidence="7" type="ORF">LAMI_0G08218G</name>
</gene>